<feature type="region of interest" description="Disordered" evidence="1">
    <location>
        <begin position="1"/>
        <end position="38"/>
    </location>
</feature>
<dbReference type="EMBL" id="JBHRTS010000001">
    <property type="protein sequence ID" value="MFC3193006.1"/>
    <property type="molecule type" value="Genomic_DNA"/>
</dbReference>
<evidence type="ECO:0000256" key="1">
    <source>
        <dbReference type="SAM" id="MobiDB-lite"/>
    </source>
</evidence>
<comment type="caution">
    <text evidence="2">The sequence shown here is derived from an EMBL/GenBank/DDBJ whole genome shotgun (WGS) entry which is preliminary data.</text>
</comment>
<proteinExistence type="predicted"/>
<gene>
    <name evidence="2" type="ORF">ACFODZ_02010</name>
</gene>
<keyword evidence="3" id="KW-1185">Reference proteome</keyword>
<sequence length="598" mass="68400">MNLYRKKHHPASDKNLPPKSIGPVQHKATPAFNPGTAASMTQVPSQLRGGIPTPSLTHRVLSKMAFGSNQADLDHISGLGGASEMDRILAYIDEQLEPDLLDDSVVDNMLNQGFQTLNKTQQQFFQQHVHIPGGGDIPWDVHIQPGRETVYATFIRAINSKRQLQEMMADFWHNHFNVYMEGDNIQPMFVHYDRDVIRPEVLGNFRNMLYEVTRSNCMLSYLGNGVNEQSAPNENYARELLELHTISAANYFGHMPWQDVPVDGQGRRTGYVEADVQELARALTGWSFSGASWQDYQYLYNPPINPNLAPTGLFMFRSDWHDQGIKRVMGTDFLYDSNNPEKDVNDILDMLAEHPATAQFLALKLCRRFIADEPPQSIVDQVANTLQQNWQASDQIKQAMEVLLKSNEFLSTWGEKIKRPFEKLISALRQIEYGFSFDPTVEYTNWHHWGFMDSGQHPFHWTSPNGYPDYKSHWLGASSTMSTWKFIQWTSRFRDGHNGDVPFNQIVEITKTAFPNPSDRTANNMVDFWYQRACGIIPDSNSQDKLAKFMSYQDNTTPVGSDRNTPIDLDSNDWPGYNQERLFAVVSTIFLTAEFSYR</sequence>
<name>A0ABV7J4B2_9GAMM</name>
<dbReference type="Pfam" id="PF08811">
    <property type="entry name" value="DUF1800"/>
    <property type="match status" value="1"/>
</dbReference>
<evidence type="ECO:0000313" key="3">
    <source>
        <dbReference type="Proteomes" id="UP001595533"/>
    </source>
</evidence>
<dbReference type="RefSeq" id="WP_077409663.1">
    <property type="nucleotide sequence ID" value="NZ_JBHRTS010000001.1"/>
</dbReference>
<dbReference type="Proteomes" id="UP001595533">
    <property type="component" value="Unassembled WGS sequence"/>
</dbReference>
<organism evidence="2 3">
    <name type="scientific">Marinicella sediminis</name>
    <dbReference type="NCBI Taxonomy" id="1792834"/>
    <lineage>
        <taxon>Bacteria</taxon>
        <taxon>Pseudomonadati</taxon>
        <taxon>Pseudomonadota</taxon>
        <taxon>Gammaproteobacteria</taxon>
        <taxon>Lysobacterales</taxon>
        <taxon>Marinicellaceae</taxon>
        <taxon>Marinicella</taxon>
    </lineage>
</organism>
<evidence type="ECO:0000313" key="2">
    <source>
        <dbReference type="EMBL" id="MFC3193006.1"/>
    </source>
</evidence>
<accession>A0ABV7J4B2</accession>
<dbReference type="InterPro" id="IPR014917">
    <property type="entry name" value="DUF1800"/>
</dbReference>
<reference evidence="3" key="1">
    <citation type="journal article" date="2019" name="Int. J. Syst. Evol. Microbiol.">
        <title>The Global Catalogue of Microorganisms (GCM) 10K type strain sequencing project: providing services to taxonomists for standard genome sequencing and annotation.</title>
        <authorList>
            <consortium name="The Broad Institute Genomics Platform"/>
            <consortium name="The Broad Institute Genome Sequencing Center for Infectious Disease"/>
            <person name="Wu L."/>
            <person name="Ma J."/>
        </authorList>
    </citation>
    <scope>NUCLEOTIDE SEQUENCE [LARGE SCALE GENOMIC DNA]</scope>
    <source>
        <strain evidence="3">KCTC 42953</strain>
    </source>
</reference>
<protein>
    <submittedName>
        <fullName evidence="2">DUF1800 domain-containing protein</fullName>
    </submittedName>
</protein>